<evidence type="ECO:0000313" key="3">
    <source>
        <dbReference type="Proteomes" id="UP000199561"/>
    </source>
</evidence>
<organism evidence="2 3">
    <name type="scientific">Nitrosomonas nitrosa</name>
    <dbReference type="NCBI Taxonomy" id="52442"/>
    <lineage>
        <taxon>Bacteria</taxon>
        <taxon>Pseudomonadati</taxon>
        <taxon>Pseudomonadota</taxon>
        <taxon>Betaproteobacteria</taxon>
        <taxon>Nitrosomonadales</taxon>
        <taxon>Nitrosomonadaceae</taxon>
        <taxon>Nitrosomonas</taxon>
    </lineage>
</organism>
<name>A0A1I4PQ05_9PROT</name>
<feature type="domain" description="PD-(D/E)XK endonuclease-like" evidence="1">
    <location>
        <begin position="622"/>
        <end position="888"/>
    </location>
</feature>
<dbReference type="Proteomes" id="UP000199561">
    <property type="component" value="Unassembled WGS sequence"/>
</dbReference>
<dbReference type="NCBIfam" id="TIGR03623">
    <property type="entry name" value="probable DNA repair protein"/>
    <property type="match status" value="1"/>
</dbReference>
<dbReference type="AlphaFoldDB" id="A0A1I4PQ05"/>
<sequence length="913" mass="102805">MTDFRLDLCKVDEDTLLALASQGISILTGNRRLTHVLRHHFDQATANDGKTVRPTPDILPWNSWLHRLWEEVLVSGILADEYGQLLTLQQEYVIWRGLIGADLDFRPMSKTASQVQEAWQLCHEWRLPLHESLFQYNEDSRLFWQWQSSFQRIQQKGWLSTTCLPDLLCQCFERGLLPAPDKLVLTGFDELLPQQLTLLETLIRAGCNVEWLQLQPKPSQVTQIACADRHQEALLMARWVRQKLADNPQAQIGVVVPELAAHREIIVHALDQILIPQVFHPGQPDQARSYNISFGKPLSAFPLITAALKLLNLFKPAISLQDGYPLFHSPFIAGWEQESSARTLLDARLRETGEPSTSIDTLHFYASQPNRRYTCVVLAKKLDALRSWLRICPRKAHPGQWARNFAHMLKLIGWLEGYRLSSEEYQVAEAWNAVLAEMAALDWVMDTLSVSEALSQLGQMARERIFQPQTGEAPIQVLGPLEAQGVQFDHLWMMGLHDGVWPHPPRPNPFIPLPLQRKHGLPHSSEQRELSVTRMLTQRIVTSADEVIVSYPRQEGDETLRASPLIKSYPSLAVDALSVSSIALWRDCVHHAAQLSEWPSDDAPPLLQITAGGGSRIFKLQAACPFRAFAELRLGATSLGELQIGLNAMARGTLLHLAMEKVWGKLDSHAQLTALPDDQLSTLVLEQVEMAVDELAPRYPQTFTRHFRSMEIERLHGQVLEWLALEKKRPPFRVIEKERKYSVTVGKLGIQLKVDRIDEIADGRRLIIDYKTGKAESNRWFGNRPDEPQLPLYSLIAEEALAGITFAQIRAGNMAFQGIGVEEGIVPGMKSAEQLAQAREFGGWPQLRAHWQATLEALADSFCRGEAAVDPKQYPVTCASCTLQPLCRINELTVLDEADGDRAEGGMNLGTNV</sequence>
<evidence type="ECO:0000259" key="1">
    <source>
        <dbReference type="Pfam" id="PF12705"/>
    </source>
</evidence>
<dbReference type="InterPro" id="IPR038726">
    <property type="entry name" value="PDDEXK_AddAB-type"/>
</dbReference>
<dbReference type="InterPro" id="IPR011604">
    <property type="entry name" value="PDDEXK-like_dom_sf"/>
</dbReference>
<dbReference type="RefSeq" id="WP_090668295.1">
    <property type="nucleotide sequence ID" value="NZ_FOUF01000012.1"/>
</dbReference>
<dbReference type="EMBL" id="FOUF01000012">
    <property type="protein sequence ID" value="SFM29570.1"/>
    <property type="molecule type" value="Genomic_DNA"/>
</dbReference>
<dbReference type="STRING" id="52442.SAMN05421880_11217"/>
<protein>
    <submittedName>
        <fullName evidence="2">Probable DNA repair protein</fullName>
    </submittedName>
</protein>
<reference evidence="2 3" key="1">
    <citation type="submission" date="2016-10" db="EMBL/GenBank/DDBJ databases">
        <authorList>
            <person name="de Groot N.N."/>
        </authorList>
    </citation>
    <scope>NUCLEOTIDE SEQUENCE [LARGE SCALE GENOMIC DNA]</scope>
    <source>
        <strain evidence="2 3">Nm146</strain>
    </source>
</reference>
<proteinExistence type="predicted"/>
<dbReference type="Gene3D" id="3.90.320.10">
    <property type="match status" value="1"/>
</dbReference>
<dbReference type="Gene3D" id="3.40.50.300">
    <property type="entry name" value="P-loop containing nucleotide triphosphate hydrolases"/>
    <property type="match status" value="1"/>
</dbReference>
<gene>
    <name evidence="2" type="ORF">SAMN05421880_11217</name>
</gene>
<dbReference type="InterPro" id="IPR019925">
    <property type="entry name" value="DNA_repair_protein_predicted"/>
</dbReference>
<dbReference type="InterPro" id="IPR027417">
    <property type="entry name" value="P-loop_NTPase"/>
</dbReference>
<dbReference type="SUPFAM" id="SSF52540">
    <property type="entry name" value="P-loop containing nucleoside triphosphate hydrolases"/>
    <property type="match status" value="1"/>
</dbReference>
<evidence type="ECO:0000313" key="2">
    <source>
        <dbReference type="EMBL" id="SFM29570.1"/>
    </source>
</evidence>
<dbReference type="Pfam" id="PF12705">
    <property type="entry name" value="PDDEXK_1"/>
    <property type="match status" value="1"/>
</dbReference>
<accession>A0A1I4PQ05</accession>
<keyword evidence="3" id="KW-1185">Reference proteome</keyword>